<dbReference type="Pfam" id="PF02254">
    <property type="entry name" value="TrkA_N"/>
    <property type="match status" value="1"/>
</dbReference>
<keyword evidence="13" id="KW-1185">Reference proteome</keyword>
<dbReference type="InterPro" id="IPR003148">
    <property type="entry name" value="RCK_N"/>
</dbReference>
<protein>
    <submittedName>
        <fullName evidence="12">Sodium/hydrogen antiporter</fullName>
    </submittedName>
</protein>
<dbReference type="PANTHER" id="PTHR32507">
    <property type="entry name" value="NA(+)/H(+) ANTIPORTER 1"/>
    <property type="match status" value="1"/>
</dbReference>
<evidence type="ECO:0000313" key="13">
    <source>
        <dbReference type="Proteomes" id="UP000830055"/>
    </source>
</evidence>
<feature type="transmembrane region" description="Helical" evidence="9">
    <location>
        <begin position="54"/>
        <end position="71"/>
    </location>
</feature>
<feature type="domain" description="RCK N-terminal" evidence="11">
    <location>
        <begin position="402"/>
        <end position="505"/>
    </location>
</feature>
<accession>A0ABM7WAQ6</accession>
<evidence type="ECO:0000256" key="2">
    <source>
        <dbReference type="ARBA" id="ARBA00022448"/>
    </source>
</evidence>
<gene>
    <name evidence="12" type="ORF">DPPLL_23350</name>
</gene>
<keyword evidence="7" id="KW-0406">Ion transport</keyword>
<evidence type="ECO:0000259" key="11">
    <source>
        <dbReference type="Pfam" id="PF02254"/>
    </source>
</evidence>
<feature type="transmembrane region" description="Helical" evidence="9">
    <location>
        <begin position="6"/>
        <end position="24"/>
    </location>
</feature>
<feature type="transmembrane region" description="Helical" evidence="9">
    <location>
        <begin position="92"/>
        <end position="112"/>
    </location>
</feature>
<dbReference type="InterPro" id="IPR036291">
    <property type="entry name" value="NAD(P)-bd_dom_sf"/>
</dbReference>
<keyword evidence="4" id="KW-1003">Cell membrane</keyword>
<evidence type="ECO:0000256" key="3">
    <source>
        <dbReference type="ARBA" id="ARBA00022449"/>
    </source>
</evidence>
<reference evidence="12 13" key="1">
    <citation type="submission" date="2022-01" db="EMBL/GenBank/DDBJ databases">
        <title>Desulfofustis limnae sp. nov., a novel mesophilic sulfate-reducing bacterium isolated from marsh soil.</title>
        <authorList>
            <person name="Watanabe M."/>
            <person name="Takahashi A."/>
            <person name="Kojima H."/>
            <person name="Fukui M."/>
        </authorList>
    </citation>
    <scope>NUCLEOTIDE SEQUENCE [LARGE SCALE GENOMIC DNA]</scope>
    <source>
        <strain evidence="12 13">PPLL</strain>
    </source>
</reference>
<dbReference type="Gene3D" id="3.40.50.720">
    <property type="entry name" value="NAD(P)-binding Rossmann-like Domain"/>
    <property type="match status" value="1"/>
</dbReference>
<dbReference type="Pfam" id="PF00999">
    <property type="entry name" value="Na_H_Exchanger"/>
    <property type="match status" value="1"/>
</dbReference>
<dbReference type="RefSeq" id="WP_284151368.1">
    <property type="nucleotide sequence ID" value="NZ_AP025516.1"/>
</dbReference>
<keyword evidence="8 9" id="KW-0472">Membrane</keyword>
<evidence type="ECO:0000256" key="6">
    <source>
        <dbReference type="ARBA" id="ARBA00022989"/>
    </source>
</evidence>
<dbReference type="SUPFAM" id="SSF51735">
    <property type="entry name" value="NAD(P)-binding Rossmann-fold domains"/>
    <property type="match status" value="1"/>
</dbReference>
<dbReference type="Proteomes" id="UP000830055">
    <property type="component" value="Chromosome"/>
</dbReference>
<proteinExistence type="predicted"/>
<feature type="transmembrane region" description="Helical" evidence="9">
    <location>
        <begin position="31"/>
        <end position="48"/>
    </location>
</feature>
<feature type="transmembrane region" description="Helical" evidence="9">
    <location>
        <begin position="365"/>
        <end position="383"/>
    </location>
</feature>
<evidence type="ECO:0000256" key="4">
    <source>
        <dbReference type="ARBA" id="ARBA00022475"/>
    </source>
</evidence>
<keyword evidence="3" id="KW-0050">Antiport</keyword>
<feature type="transmembrane region" description="Helical" evidence="9">
    <location>
        <begin position="219"/>
        <end position="235"/>
    </location>
</feature>
<keyword evidence="2" id="KW-0813">Transport</keyword>
<evidence type="ECO:0000256" key="5">
    <source>
        <dbReference type="ARBA" id="ARBA00022692"/>
    </source>
</evidence>
<comment type="subcellular location">
    <subcellularLocation>
        <location evidence="1">Cell membrane</location>
        <topology evidence="1">Multi-pass membrane protein</topology>
    </subcellularLocation>
</comment>
<name>A0ABM7WAQ6_9BACT</name>
<keyword evidence="5 9" id="KW-0812">Transmembrane</keyword>
<feature type="transmembrane region" description="Helical" evidence="9">
    <location>
        <begin position="182"/>
        <end position="207"/>
    </location>
</feature>
<evidence type="ECO:0000256" key="9">
    <source>
        <dbReference type="SAM" id="Phobius"/>
    </source>
</evidence>
<feature type="domain" description="Cation/H+ exchanger transmembrane" evidence="10">
    <location>
        <begin position="19"/>
        <end position="391"/>
    </location>
</feature>
<evidence type="ECO:0000256" key="1">
    <source>
        <dbReference type="ARBA" id="ARBA00004651"/>
    </source>
</evidence>
<evidence type="ECO:0000313" key="12">
    <source>
        <dbReference type="EMBL" id="BDD87970.1"/>
    </source>
</evidence>
<feature type="transmembrane region" description="Helical" evidence="9">
    <location>
        <begin position="118"/>
        <end position="138"/>
    </location>
</feature>
<evidence type="ECO:0000256" key="8">
    <source>
        <dbReference type="ARBA" id="ARBA00023136"/>
    </source>
</evidence>
<organism evidence="12 13">
    <name type="scientific">Desulfofustis limnaeus</name>
    <dbReference type="NCBI Taxonomy" id="2740163"/>
    <lineage>
        <taxon>Bacteria</taxon>
        <taxon>Pseudomonadati</taxon>
        <taxon>Thermodesulfobacteriota</taxon>
        <taxon>Desulfobulbia</taxon>
        <taxon>Desulfobulbales</taxon>
        <taxon>Desulfocapsaceae</taxon>
        <taxon>Desulfofustis</taxon>
    </lineage>
</organism>
<feature type="transmembrane region" description="Helical" evidence="9">
    <location>
        <begin position="293"/>
        <end position="312"/>
    </location>
</feature>
<dbReference type="InterPro" id="IPR006153">
    <property type="entry name" value="Cation/H_exchanger_TM"/>
</dbReference>
<dbReference type="PANTHER" id="PTHR32507:SF0">
    <property type="entry name" value="NA(+)_H(+) ANTIPORTER 2-RELATED"/>
    <property type="match status" value="1"/>
</dbReference>
<dbReference type="EMBL" id="AP025516">
    <property type="protein sequence ID" value="BDD87970.1"/>
    <property type="molecule type" value="Genomic_DNA"/>
</dbReference>
<evidence type="ECO:0000256" key="7">
    <source>
        <dbReference type="ARBA" id="ARBA00023065"/>
    </source>
</evidence>
<sequence length="615" mass="66641">MHDYELLALSAILLTGMGCQWIAWRLRLPAILFLLLCGIVAGPVLGWLRPDHLFGDLLFPFISLAVAVILFEGGLTLKFQEIRGIEKVIRNLITVGTAITWLITAVAVRWLLGFSWEIAFLFGAIMVVTGPTVIVPMLRTVRPKEHVAHILRWEGILIDPIGATLAVLVYQFIVSGAEQAEVLASLIVFGKILVIGFVLGGSVGYLLGSALRRHWVPQYLHNFTALALVCGVFALSNALEAESGLLSVTVMGILLGNMKDVHIDEILDFKESLSVLLISMLFIILAARMDMAAFVGLGWSSVAVFAVIQFLSRPLTAQISAIGSKLTMAERHLLSWIAPRGIVAAAISALFAIRLEEAGYPEATHMVPLAFMVIIGTVLLQSLTAGPIAKWLQVAEPEPNGFLIVGADGLARAIAETLQKNGIRTIVADQSWENIKAANMQGVRTYWGNVVSVHAENHLDLSGVGGLLALSASNDLNALAARYYRLEFGPGNIYTIRNRQSANRIRQDKVAIQHGGEPLFEESLTRDELCRLLAAGAKMKTTPLTGDYSYEAYLRQNQNQRIPLFAIDPGKRAYPVTGGSTLSPRAGWKIIGLSRGTVPAPGVASAVRPWPDAVG</sequence>
<dbReference type="Gene3D" id="1.20.1530.20">
    <property type="match status" value="1"/>
</dbReference>
<feature type="transmembrane region" description="Helical" evidence="9">
    <location>
        <begin position="333"/>
        <end position="353"/>
    </location>
</feature>
<evidence type="ECO:0000259" key="10">
    <source>
        <dbReference type="Pfam" id="PF00999"/>
    </source>
</evidence>
<feature type="transmembrane region" description="Helical" evidence="9">
    <location>
        <begin position="150"/>
        <end position="170"/>
    </location>
</feature>
<keyword evidence="6 9" id="KW-1133">Transmembrane helix</keyword>
<dbReference type="InterPro" id="IPR038770">
    <property type="entry name" value="Na+/solute_symporter_sf"/>
</dbReference>
<feature type="transmembrane region" description="Helical" evidence="9">
    <location>
        <begin position="269"/>
        <end position="287"/>
    </location>
</feature>